<protein>
    <recommendedName>
        <fullName evidence="4">Chaperone DnaJ C-terminal domain-containing protein</fullName>
    </recommendedName>
</protein>
<accession>A0A7R8WUH1</accession>
<reference evidence="5" key="1">
    <citation type="submission" date="2020-11" db="EMBL/GenBank/DDBJ databases">
        <authorList>
            <person name="Tran Van P."/>
        </authorList>
    </citation>
    <scope>NUCLEOTIDE SEQUENCE</scope>
</reference>
<dbReference type="GO" id="GO:0051087">
    <property type="term" value="F:protein-folding chaperone binding"/>
    <property type="evidence" value="ECO:0007669"/>
    <property type="project" value="TreeGrafter"/>
</dbReference>
<dbReference type="GO" id="GO:0003677">
    <property type="term" value="F:DNA binding"/>
    <property type="evidence" value="ECO:0007669"/>
    <property type="project" value="UniProtKB-KW"/>
</dbReference>
<feature type="domain" description="Chaperone DnaJ C-terminal" evidence="4">
    <location>
        <begin position="6"/>
        <end position="160"/>
    </location>
</feature>
<dbReference type="GO" id="GO:0051082">
    <property type="term" value="F:unfolded protein binding"/>
    <property type="evidence" value="ECO:0007669"/>
    <property type="project" value="InterPro"/>
</dbReference>
<gene>
    <name evidence="5" type="ORF">CTOB1V02_LOCUS16220</name>
</gene>
<dbReference type="InterPro" id="IPR008971">
    <property type="entry name" value="HSP40/DnaJ_pept-bd"/>
</dbReference>
<sequence>QKGEDINASITVPLTDAFEGSTRRINFELQSVSPDGQVQKKPISLNVKIPKGIKNGQKIRLAGQGSPGYNGEEKGDMFLKVEFEQHPYFKAEGADIYIDLPIAPWEAALGNTINIPTPAGNIKLKVPSGSKQGKKLRLKGKGIPSKVPGDLYVTINIALPPADSEKARKMYEEMKELNFNPRENFRSLSPEFVIEMVEHGILEPEGERRTAWRFSYDAIENARKVMRLRRDLNINISGAALALELLERIERLEALLERNP</sequence>
<evidence type="ECO:0000259" key="4">
    <source>
        <dbReference type="Pfam" id="PF01556"/>
    </source>
</evidence>
<name>A0A7R8WUH1_9CRUS</name>
<evidence type="ECO:0000256" key="1">
    <source>
        <dbReference type="ARBA" id="ARBA00022490"/>
    </source>
</evidence>
<feature type="non-terminal residue" evidence="5">
    <location>
        <position position="260"/>
    </location>
</feature>
<dbReference type="FunFam" id="2.60.260.20:FF:000008">
    <property type="entry name" value="Curved DNA-binding protein"/>
    <property type="match status" value="1"/>
</dbReference>
<dbReference type="FunFam" id="2.60.260.20:FF:000013">
    <property type="entry name" value="DnaJ subfamily B member 11"/>
    <property type="match status" value="1"/>
</dbReference>
<keyword evidence="3" id="KW-0143">Chaperone</keyword>
<dbReference type="OrthoDB" id="66964at2759"/>
<dbReference type="Gene3D" id="2.60.260.20">
    <property type="entry name" value="Urease metallochaperone UreE, N-terminal domain"/>
    <property type="match status" value="2"/>
</dbReference>
<dbReference type="Pfam" id="PF01556">
    <property type="entry name" value="DnaJ_C"/>
    <property type="match status" value="1"/>
</dbReference>
<evidence type="ECO:0000256" key="2">
    <source>
        <dbReference type="ARBA" id="ARBA00023125"/>
    </source>
</evidence>
<proteinExistence type="predicted"/>
<dbReference type="AlphaFoldDB" id="A0A7R8WUH1"/>
<dbReference type="InterPro" id="IPR051339">
    <property type="entry name" value="DnaJ_subfamily_B"/>
</dbReference>
<dbReference type="Pfam" id="PF13591">
    <property type="entry name" value="MerR_2"/>
    <property type="match status" value="1"/>
</dbReference>
<dbReference type="Gene3D" id="1.10.1660.10">
    <property type="match status" value="1"/>
</dbReference>
<dbReference type="PANTHER" id="PTHR24078">
    <property type="entry name" value="DNAJ HOMOLOG SUBFAMILY C MEMBER"/>
    <property type="match status" value="1"/>
</dbReference>
<dbReference type="GO" id="GO:0006457">
    <property type="term" value="P:protein folding"/>
    <property type="evidence" value="ECO:0007669"/>
    <property type="project" value="InterPro"/>
</dbReference>
<keyword evidence="1" id="KW-0963">Cytoplasm</keyword>
<keyword evidence="2" id="KW-0238">DNA-binding</keyword>
<organism evidence="5">
    <name type="scientific">Cyprideis torosa</name>
    <dbReference type="NCBI Taxonomy" id="163714"/>
    <lineage>
        <taxon>Eukaryota</taxon>
        <taxon>Metazoa</taxon>
        <taxon>Ecdysozoa</taxon>
        <taxon>Arthropoda</taxon>
        <taxon>Crustacea</taxon>
        <taxon>Oligostraca</taxon>
        <taxon>Ostracoda</taxon>
        <taxon>Podocopa</taxon>
        <taxon>Podocopida</taxon>
        <taxon>Cytherocopina</taxon>
        <taxon>Cytheroidea</taxon>
        <taxon>Cytherideidae</taxon>
        <taxon>Cyprideis</taxon>
    </lineage>
</organism>
<dbReference type="PANTHER" id="PTHR24078:SF553">
    <property type="entry name" value="DNAJ HOMOLOG SUBFAMILY B MEMBER 5"/>
    <property type="match status" value="1"/>
</dbReference>
<dbReference type="InterPro" id="IPR002939">
    <property type="entry name" value="DnaJ_C"/>
</dbReference>
<evidence type="ECO:0000313" key="5">
    <source>
        <dbReference type="EMBL" id="CAD7238405.1"/>
    </source>
</evidence>
<evidence type="ECO:0000256" key="3">
    <source>
        <dbReference type="ARBA" id="ARBA00023186"/>
    </source>
</evidence>
<dbReference type="SUPFAM" id="SSF49493">
    <property type="entry name" value="HSP40/DnaJ peptide-binding domain"/>
    <property type="match status" value="2"/>
</dbReference>
<dbReference type="GO" id="GO:0005829">
    <property type="term" value="C:cytosol"/>
    <property type="evidence" value="ECO:0007669"/>
    <property type="project" value="TreeGrafter"/>
</dbReference>
<dbReference type="CDD" id="cd10747">
    <property type="entry name" value="DnaJ_C"/>
    <property type="match status" value="1"/>
</dbReference>
<dbReference type="EMBL" id="OB700860">
    <property type="protein sequence ID" value="CAD7238405.1"/>
    <property type="molecule type" value="Genomic_DNA"/>
</dbReference>